<dbReference type="AlphaFoldDB" id="A0A1E8CLC4"/>
<evidence type="ECO:0000256" key="11">
    <source>
        <dbReference type="RuleBase" id="RU003357"/>
    </source>
</evidence>
<keyword evidence="16" id="KW-1185">Reference proteome</keyword>
<organism evidence="15 16">
    <name type="scientific">Pseudohongiella acticola</name>
    <dbReference type="NCBI Taxonomy" id="1524254"/>
    <lineage>
        <taxon>Bacteria</taxon>
        <taxon>Pseudomonadati</taxon>
        <taxon>Pseudomonadota</taxon>
        <taxon>Gammaproteobacteria</taxon>
        <taxon>Pseudomonadales</taxon>
        <taxon>Pseudohongiellaceae</taxon>
        <taxon>Pseudohongiella</taxon>
    </lineage>
</organism>
<keyword evidence="6" id="KW-0406">Ion transport</keyword>
<dbReference type="Gene3D" id="2.170.130.10">
    <property type="entry name" value="TonB-dependent receptor, plug domain"/>
    <property type="match status" value="1"/>
</dbReference>
<evidence type="ECO:0000256" key="10">
    <source>
        <dbReference type="PROSITE-ProRule" id="PRU01360"/>
    </source>
</evidence>
<evidence type="ECO:0000256" key="7">
    <source>
        <dbReference type="ARBA" id="ARBA00023077"/>
    </source>
</evidence>
<dbReference type="Gene3D" id="2.40.170.20">
    <property type="entry name" value="TonB-dependent receptor, beta-barrel domain"/>
    <property type="match status" value="1"/>
</dbReference>
<dbReference type="CDD" id="cd01347">
    <property type="entry name" value="ligand_gated_channel"/>
    <property type="match status" value="1"/>
</dbReference>
<comment type="subcellular location">
    <subcellularLocation>
        <location evidence="1 10">Cell outer membrane</location>
        <topology evidence="1 10">Multi-pass membrane protein</topology>
    </subcellularLocation>
</comment>
<feature type="domain" description="TonB-dependent receptor plug" evidence="14">
    <location>
        <begin position="58"/>
        <end position="162"/>
    </location>
</feature>
<evidence type="ECO:0000256" key="8">
    <source>
        <dbReference type="ARBA" id="ARBA00023136"/>
    </source>
</evidence>
<dbReference type="OrthoDB" id="9764669at2"/>
<dbReference type="EMBL" id="MASR01000001">
    <property type="protein sequence ID" value="OFE13102.1"/>
    <property type="molecule type" value="Genomic_DNA"/>
</dbReference>
<evidence type="ECO:0000256" key="12">
    <source>
        <dbReference type="SAM" id="SignalP"/>
    </source>
</evidence>
<dbReference type="GO" id="GO:0015889">
    <property type="term" value="P:cobalamin transport"/>
    <property type="evidence" value="ECO:0007669"/>
    <property type="project" value="TreeGrafter"/>
</dbReference>
<keyword evidence="7 11" id="KW-0798">TonB box</keyword>
<dbReference type="InterPro" id="IPR037066">
    <property type="entry name" value="Plug_dom_sf"/>
</dbReference>
<comment type="similarity">
    <text evidence="10 11">Belongs to the TonB-dependent receptor family.</text>
</comment>
<keyword evidence="8 10" id="KW-0472">Membrane</keyword>
<keyword evidence="9 10" id="KW-0998">Cell outer membrane</keyword>
<keyword evidence="3 10" id="KW-1134">Transmembrane beta strand</keyword>
<proteinExistence type="inferred from homology"/>
<dbReference type="Pfam" id="PF07715">
    <property type="entry name" value="Plug"/>
    <property type="match status" value="1"/>
</dbReference>
<reference evidence="16" key="1">
    <citation type="submission" date="2016-07" db="EMBL/GenBank/DDBJ databases">
        <authorList>
            <person name="Florea S."/>
            <person name="Webb J.S."/>
            <person name="Jaromczyk J."/>
            <person name="Schardl C.L."/>
        </authorList>
    </citation>
    <scope>NUCLEOTIDE SEQUENCE [LARGE SCALE GENOMIC DNA]</scope>
    <source>
        <strain evidence="16">KCTC 42131</strain>
    </source>
</reference>
<evidence type="ECO:0008006" key="17">
    <source>
        <dbReference type="Google" id="ProtNLM"/>
    </source>
</evidence>
<dbReference type="PANTHER" id="PTHR30069:SF53">
    <property type="entry name" value="COLICIN I RECEPTOR-RELATED"/>
    <property type="match status" value="1"/>
</dbReference>
<dbReference type="GO" id="GO:0006811">
    <property type="term" value="P:monoatomic ion transport"/>
    <property type="evidence" value="ECO:0007669"/>
    <property type="project" value="UniProtKB-KW"/>
</dbReference>
<dbReference type="InterPro" id="IPR036942">
    <property type="entry name" value="Beta-barrel_TonB_sf"/>
</dbReference>
<evidence type="ECO:0000256" key="4">
    <source>
        <dbReference type="ARBA" id="ARBA00022692"/>
    </source>
</evidence>
<dbReference type="InterPro" id="IPR012910">
    <property type="entry name" value="Plug_dom"/>
</dbReference>
<feature type="chain" id="PRO_5009212163" description="TonB-dependent receptor" evidence="12">
    <location>
        <begin position="35"/>
        <end position="623"/>
    </location>
</feature>
<evidence type="ECO:0000259" key="14">
    <source>
        <dbReference type="Pfam" id="PF07715"/>
    </source>
</evidence>
<evidence type="ECO:0000256" key="2">
    <source>
        <dbReference type="ARBA" id="ARBA00022448"/>
    </source>
</evidence>
<dbReference type="GO" id="GO:0009279">
    <property type="term" value="C:cell outer membrane"/>
    <property type="evidence" value="ECO:0007669"/>
    <property type="project" value="UniProtKB-SubCell"/>
</dbReference>
<evidence type="ECO:0000256" key="5">
    <source>
        <dbReference type="ARBA" id="ARBA00022729"/>
    </source>
</evidence>
<dbReference type="RefSeq" id="WP_070116713.1">
    <property type="nucleotide sequence ID" value="NZ_MASR01000001.1"/>
</dbReference>
<evidence type="ECO:0000259" key="13">
    <source>
        <dbReference type="Pfam" id="PF00593"/>
    </source>
</evidence>
<dbReference type="PANTHER" id="PTHR30069">
    <property type="entry name" value="TONB-DEPENDENT OUTER MEMBRANE RECEPTOR"/>
    <property type="match status" value="1"/>
</dbReference>
<dbReference type="InterPro" id="IPR000531">
    <property type="entry name" value="Beta-barrel_TonB"/>
</dbReference>
<comment type="caution">
    <text evidence="15">The sequence shown here is derived from an EMBL/GenBank/DDBJ whole genome shotgun (WGS) entry which is preliminary data.</text>
</comment>
<dbReference type="Pfam" id="PF00593">
    <property type="entry name" value="TonB_dep_Rec_b-barrel"/>
    <property type="match status" value="1"/>
</dbReference>
<feature type="signal peptide" evidence="12">
    <location>
        <begin position="1"/>
        <end position="34"/>
    </location>
</feature>
<dbReference type="Proteomes" id="UP000175669">
    <property type="component" value="Unassembled WGS sequence"/>
</dbReference>
<accession>A0A1E8CLC4</accession>
<dbReference type="InterPro" id="IPR039426">
    <property type="entry name" value="TonB-dep_rcpt-like"/>
</dbReference>
<name>A0A1E8CLC4_9GAMM</name>
<evidence type="ECO:0000256" key="6">
    <source>
        <dbReference type="ARBA" id="ARBA00023065"/>
    </source>
</evidence>
<evidence type="ECO:0000256" key="9">
    <source>
        <dbReference type="ARBA" id="ARBA00023237"/>
    </source>
</evidence>
<evidence type="ECO:0000313" key="16">
    <source>
        <dbReference type="Proteomes" id="UP000175669"/>
    </source>
</evidence>
<sequence length="623" mass="66726">MLKKPSKTIDIAALSCAALFIATLPLATAVAAQADASANAETQEVIITANRLNQPLGEAMAAATVFTLDDIEASQAESLFELLAGAPGIQMARTGGQGTQTSLFMRGTNSDHTLILIDGVKANTASEGFARLENIPVTQIQRIEVVRGPQSSLYGADAIGGVIQIFTKQAELGNADTGLSGNLSAAVGTEATANGNAGINIRSNNTALALNVSHQQTDGIRPIHTPTPSARRSAYENDAANLSISHQFSNGAALRGGYDLRDSELNYDGGINNTEGRTANLALALPISDSWRTGLQVARFNDDSVNDSTFSSRSRTRRNTFNWQNHVQANDNNSLVVGVDFESEDLLYESSGAVQTDTTRDNRAVFAVLDTDLSAFNTTLSLRSDDNEQFGQKTTGKAAIGTDLGDNLQVWTSYSTAFKAPSLVELYVDFPGFFFFGNPDLQPETSRNIEVGLEGSHAGAAWSVNAFRNEIKNLIATNASFNSLTNVERATINGVELAVNGTLLGWNANAALTLLDHENSETGQELLRRPNEILSAGISREFDKLNVGLTWLVRGAQKDVDPVTFGTSSVAGNAVFDLVLAYQLLNDLSLQLKVGNLFDKDYQVVDGYNTYGRTALLTTRYQF</sequence>
<keyword evidence="2 10" id="KW-0813">Transport</keyword>
<feature type="domain" description="TonB-dependent receptor-like beta-barrel" evidence="13">
    <location>
        <begin position="228"/>
        <end position="597"/>
    </location>
</feature>
<dbReference type="SUPFAM" id="SSF56935">
    <property type="entry name" value="Porins"/>
    <property type="match status" value="1"/>
</dbReference>
<keyword evidence="5 12" id="KW-0732">Signal</keyword>
<evidence type="ECO:0000256" key="1">
    <source>
        <dbReference type="ARBA" id="ARBA00004571"/>
    </source>
</evidence>
<keyword evidence="4 10" id="KW-0812">Transmembrane</keyword>
<evidence type="ECO:0000313" key="15">
    <source>
        <dbReference type="EMBL" id="OFE13102.1"/>
    </source>
</evidence>
<gene>
    <name evidence="15" type="ORF">PHACT_08090</name>
</gene>
<dbReference type="STRING" id="1524254.PHACT_08090"/>
<protein>
    <recommendedName>
        <fullName evidence="17">TonB-dependent receptor</fullName>
    </recommendedName>
</protein>
<dbReference type="PROSITE" id="PS52016">
    <property type="entry name" value="TONB_DEPENDENT_REC_3"/>
    <property type="match status" value="1"/>
</dbReference>
<evidence type="ECO:0000256" key="3">
    <source>
        <dbReference type="ARBA" id="ARBA00022452"/>
    </source>
</evidence>